<dbReference type="AlphaFoldDB" id="A0A059F0B8"/>
<dbReference type="EMBL" id="KK365164">
    <property type="protein sequence ID" value="KCZ80748.1"/>
    <property type="molecule type" value="Genomic_DNA"/>
</dbReference>
<evidence type="ECO:0008006" key="3">
    <source>
        <dbReference type="Google" id="ProtNLM"/>
    </source>
</evidence>
<dbReference type="HOGENOM" id="CLU_044348_7_3_1"/>
<dbReference type="OrthoDB" id="8061556at2759"/>
<protein>
    <recommendedName>
        <fullName evidence="3">ISXO2-like transposase domain-containing protein</fullName>
    </recommendedName>
</protein>
<dbReference type="VEuPathDB" id="MicrosporidiaDB:H312_01847"/>
<reference evidence="1 2" key="2">
    <citation type="submission" date="2014-03" db="EMBL/GenBank/DDBJ databases">
        <title>The Genome Sequence of Anncaliia algerae insect isolate PRA339.</title>
        <authorList>
            <consortium name="The Broad Institute Genome Sequencing Platform"/>
            <consortium name="The Broad Institute Genome Sequencing Center for Infectious Disease"/>
            <person name="Cuomo C."/>
            <person name="Becnel J."/>
            <person name="Sanscrainte N."/>
            <person name="Walker B."/>
            <person name="Young S.K."/>
            <person name="Zeng Q."/>
            <person name="Gargeya S."/>
            <person name="Fitzgerald M."/>
            <person name="Haas B."/>
            <person name="Abouelleil A."/>
            <person name="Alvarado L."/>
            <person name="Arachchi H.M."/>
            <person name="Berlin A.M."/>
            <person name="Chapman S.B."/>
            <person name="Dewar J."/>
            <person name="Goldberg J."/>
            <person name="Griggs A."/>
            <person name="Gujja S."/>
            <person name="Hansen M."/>
            <person name="Howarth C."/>
            <person name="Imamovic A."/>
            <person name="Larimer J."/>
            <person name="McCowan C."/>
            <person name="Murphy C."/>
            <person name="Neiman D."/>
            <person name="Pearson M."/>
            <person name="Priest M."/>
            <person name="Roberts A."/>
            <person name="Saif S."/>
            <person name="Shea T."/>
            <person name="Sisk P."/>
            <person name="Sykes S."/>
            <person name="Wortman J."/>
            <person name="Nusbaum C."/>
            <person name="Birren B."/>
        </authorList>
    </citation>
    <scope>NUCLEOTIDE SEQUENCE [LARGE SCALE GENOMIC DNA]</scope>
    <source>
        <strain evidence="1 2">PRA339</strain>
    </source>
</reference>
<gene>
    <name evidence="1" type="ORF">H312_01847</name>
</gene>
<sequence length="81" mass="9022">VTDFHDNKLGGPNSIVQIDEKLLNYKCKSHRGRSPSNKSDSLCIVEVSNKIIRAFSNLISDKKEITIVPIICNKVVSNLII</sequence>
<dbReference type="Proteomes" id="UP000030655">
    <property type="component" value="Unassembled WGS sequence"/>
</dbReference>
<name>A0A059F0B8_9MICR</name>
<evidence type="ECO:0000313" key="2">
    <source>
        <dbReference type="Proteomes" id="UP000030655"/>
    </source>
</evidence>
<accession>A0A059F0B8</accession>
<proteinExistence type="predicted"/>
<keyword evidence="2" id="KW-1185">Reference proteome</keyword>
<reference evidence="2" key="1">
    <citation type="submission" date="2013-02" db="EMBL/GenBank/DDBJ databases">
        <authorList>
            <consortium name="The Broad Institute Genome Sequencing Platform"/>
            <person name="Cuomo C."/>
            <person name="Becnel J."/>
            <person name="Sanscrainte N."/>
            <person name="Walker B."/>
            <person name="Young S.K."/>
            <person name="Zeng Q."/>
            <person name="Gargeya S."/>
            <person name="Fitzgerald M."/>
            <person name="Haas B."/>
            <person name="Abouelleil A."/>
            <person name="Alvarado L."/>
            <person name="Arachchi H.M."/>
            <person name="Berlin A.M."/>
            <person name="Chapman S.B."/>
            <person name="Dewar J."/>
            <person name="Goldberg J."/>
            <person name="Griggs A."/>
            <person name="Gujja S."/>
            <person name="Hansen M."/>
            <person name="Howarth C."/>
            <person name="Imamovic A."/>
            <person name="Larimer J."/>
            <person name="McCowan C."/>
            <person name="Murphy C."/>
            <person name="Neiman D."/>
            <person name="Pearson M."/>
            <person name="Priest M."/>
            <person name="Roberts A."/>
            <person name="Saif S."/>
            <person name="Shea T."/>
            <person name="Sisk P."/>
            <person name="Sykes S."/>
            <person name="Wortman J."/>
            <person name="Nusbaum C."/>
            <person name="Birren B."/>
        </authorList>
    </citation>
    <scope>NUCLEOTIDE SEQUENCE [LARGE SCALE GENOMIC DNA]</scope>
    <source>
        <strain evidence="2">PRA339</strain>
    </source>
</reference>
<feature type="non-terminal residue" evidence="1">
    <location>
        <position position="1"/>
    </location>
</feature>
<organism evidence="1 2">
    <name type="scientific">Anncaliia algerae PRA339</name>
    <dbReference type="NCBI Taxonomy" id="1288291"/>
    <lineage>
        <taxon>Eukaryota</taxon>
        <taxon>Fungi</taxon>
        <taxon>Fungi incertae sedis</taxon>
        <taxon>Microsporidia</taxon>
        <taxon>Tubulinosematoidea</taxon>
        <taxon>Tubulinosematidae</taxon>
        <taxon>Anncaliia</taxon>
    </lineage>
</organism>
<evidence type="ECO:0000313" key="1">
    <source>
        <dbReference type="EMBL" id="KCZ80748.1"/>
    </source>
</evidence>